<evidence type="ECO:0000313" key="1">
    <source>
        <dbReference type="EMBL" id="EDR04846.1"/>
    </source>
</evidence>
<evidence type="ECO:0000313" key="2">
    <source>
        <dbReference type="Proteomes" id="UP000001194"/>
    </source>
</evidence>
<name>B0DL49_LACBS</name>
<gene>
    <name evidence="1" type="ORF">LACBIDRAFT_304182</name>
</gene>
<dbReference type="AlphaFoldDB" id="B0DL49"/>
<accession>B0DL49</accession>
<proteinExistence type="predicted"/>
<organism evidence="2">
    <name type="scientific">Laccaria bicolor (strain S238N-H82 / ATCC MYA-4686)</name>
    <name type="common">Bicoloured deceiver</name>
    <name type="synonym">Laccaria laccata var. bicolor</name>
    <dbReference type="NCBI Taxonomy" id="486041"/>
    <lineage>
        <taxon>Eukaryota</taxon>
        <taxon>Fungi</taxon>
        <taxon>Dikarya</taxon>
        <taxon>Basidiomycota</taxon>
        <taxon>Agaricomycotina</taxon>
        <taxon>Agaricomycetes</taxon>
        <taxon>Agaricomycetidae</taxon>
        <taxon>Agaricales</taxon>
        <taxon>Agaricineae</taxon>
        <taxon>Hydnangiaceae</taxon>
        <taxon>Laccaria</taxon>
    </lineage>
</organism>
<keyword evidence="2" id="KW-1185">Reference proteome</keyword>
<dbReference type="GeneID" id="6080129"/>
<dbReference type="KEGG" id="lbc:LACBIDRAFT_304182"/>
<dbReference type="RefSeq" id="XP_001884670.1">
    <property type="nucleotide sequence ID" value="XM_001884635.1"/>
</dbReference>
<protein>
    <submittedName>
        <fullName evidence="1">Predicted protein</fullName>
    </submittedName>
</protein>
<sequence>MLLPTRNTPGMAVPLTILPPPTRRFIDTYSRLRPPRSLLMQLQGQIAQTVFSNLMRRYPRGIIEHASSWKVAAQHSAHQPISLGQVLAIVFGLST</sequence>
<dbReference type="Proteomes" id="UP000001194">
    <property type="component" value="Unassembled WGS sequence"/>
</dbReference>
<reference evidence="1 2" key="1">
    <citation type="journal article" date="2008" name="Nature">
        <title>The genome of Laccaria bicolor provides insights into mycorrhizal symbiosis.</title>
        <authorList>
            <person name="Martin F."/>
            <person name="Aerts A."/>
            <person name="Ahren D."/>
            <person name="Brun A."/>
            <person name="Danchin E.G.J."/>
            <person name="Duchaussoy F."/>
            <person name="Gibon J."/>
            <person name="Kohler A."/>
            <person name="Lindquist E."/>
            <person name="Pereda V."/>
            <person name="Salamov A."/>
            <person name="Shapiro H.J."/>
            <person name="Wuyts J."/>
            <person name="Blaudez D."/>
            <person name="Buee M."/>
            <person name="Brokstein P."/>
            <person name="Canbaeck B."/>
            <person name="Cohen D."/>
            <person name="Courty P.E."/>
            <person name="Coutinho P.M."/>
            <person name="Delaruelle C."/>
            <person name="Detter J.C."/>
            <person name="Deveau A."/>
            <person name="DiFazio S."/>
            <person name="Duplessis S."/>
            <person name="Fraissinet-Tachet L."/>
            <person name="Lucic E."/>
            <person name="Frey-Klett P."/>
            <person name="Fourrey C."/>
            <person name="Feussner I."/>
            <person name="Gay G."/>
            <person name="Grimwood J."/>
            <person name="Hoegger P.J."/>
            <person name="Jain P."/>
            <person name="Kilaru S."/>
            <person name="Labbe J."/>
            <person name="Lin Y.C."/>
            <person name="Legue V."/>
            <person name="Le Tacon F."/>
            <person name="Marmeisse R."/>
            <person name="Melayah D."/>
            <person name="Montanini B."/>
            <person name="Muratet M."/>
            <person name="Nehls U."/>
            <person name="Niculita-Hirzel H."/>
            <person name="Oudot-Le Secq M.P."/>
            <person name="Peter M."/>
            <person name="Quesneville H."/>
            <person name="Rajashekar B."/>
            <person name="Reich M."/>
            <person name="Rouhier N."/>
            <person name="Schmutz J."/>
            <person name="Yin T."/>
            <person name="Chalot M."/>
            <person name="Henrissat B."/>
            <person name="Kuees U."/>
            <person name="Lucas S."/>
            <person name="Van de Peer Y."/>
            <person name="Podila G.K."/>
            <person name="Polle A."/>
            <person name="Pukkila P.J."/>
            <person name="Richardson P.M."/>
            <person name="Rouze P."/>
            <person name="Sanders I.R."/>
            <person name="Stajich J.E."/>
            <person name="Tunlid A."/>
            <person name="Tuskan G."/>
            <person name="Grigoriev I.V."/>
        </authorList>
    </citation>
    <scope>NUCLEOTIDE SEQUENCE [LARGE SCALE GENOMIC DNA]</scope>
    <source>
        <strain evidence="2">S238N-H82 / ATCC MYA-4686</strain>
    </source>
</reference>
<dbReference type="InParanoid" id="B0DL49"/>
<dbReference type="EMBL" id="DS547116">
    <property type="protein sequence ID" value="EDR04846.1"/>
    <property type="molecule type" value="Genomic_DNA"/>
</dbReference>
<dbReference type="HOGENOM" id="CLU_2373150_0_0_1"/>